<dbReference type="Proteomes" id="UP000275281">
    <property type="component" value="Unassembled WGS sequence"/>
</dbReference>
<dbReference type="HAMAP" id="MF_01104">
    <property type="entry name" value="Syd"/>
    <property type="match status" value="1"/>
</dbReference>
<keyword evidence="2 4" id="KW-0997">Cell inner membrane</keyword>
<organism evidence="5 6">
    <name type="scientific">Alteromonas sediminis</name>
    <dbReference type="NCBI Taxonomy" id="2259342"/>
    <lineage>
        <taxon>Bacteria</taxon>
        <taxon>Pseudomonadati</taxon>
        <taxon>Pseudomonadota</taxon>
        <taxon>Gammaproteobacteria</taxon>
        <taxon>Alteromonadales</taxon>
        <taxon>Alteromonadaceae</taxon>
        <taxon>Alteromonas/Salinimonas group</taxon>
        <taxon>Alteromonas</taxon>
    </lineage>
</organism>
<name>A0A3N5ZAW3_9ALTE</name>
<gene>
    <name evidence="4" type="primary">syd</name>
    <name evidence="5" type="ORF">DRW07_02640</name>
</gene>
<evidence type="ECO:0000313" key="5">
    <source>
        <dbReference type="EMBL" id="RPJ68324.1"/>
    </source>
</evidence>
<comment type="similarity">
    <text evidence="4">Belongs to the Syd family.</text>
</comment>
<evidence type="ECO:0000256" key="1">
    <source>
        <dbReference type="ARBA" id="ARBA00022475"/>
    </source>
</evidence>
<dbReference type="OrthoDB" id="5599437at2"/>
<evidence type="ECO:0000256" key="4">
    <source>
        <dbReference type="HAMAP-Rule" id="MF_01104"/>
    </source>
</evidence>
<dbReference type="Gene3D" id="3.40.1580.20">
    <property type="entry name" value="Syd protein"/>
    <property type="match status" value="1"/>
</dbReference>
<dbReference type="InterPro" id="IPR009948">
    <property type="entry name" value="Syd"/>
</dbReference>
<evidence type="ECO:0000313" key="6">
    <source>
        <dbReference type="Proteomes" id="UP000275281"/>
    </source>
</evidence>
<keyword evidence="3 4" id="KW-0472">Membrane</keyword>
<reference evidence="5 6" key="1">
    <citation type="submission" date="2018-11" db="EMBL/GenBank/DDBJ databases">
        <authorList>
            <person name="Ye M.-Q."/>
            <person name="Du Z.-J."/>
        </authorList>
    </citation>
    <scope>NUCLEOTIDE SEQUENCE [LARGE SCALE GENOMIC DNA]</scope>
    <source>
        <strain evidence="5 6">U0105</strain>
    </source>
</reference>
<dbReference type="Pfam" id="PF07348">
    <property type="entry name" value="Syd"/>
    <property type="match status" value="1"/>
</dbReference>
<dbReference type="NCBIfam" id="NF003439">
    <property type="entry name" value="PRK04968.1"/>
    <property type="match status" value="1"/>
</dbReference>
<proteinExistence type="inferred from homology"/>
<protein>
    <recommendedName>
        <fullName evidence="4">Protein Syd</fullName>
    </recommendedName>
</protein>
<keyword evidence="6" id="KW-1185">Reference proteome</keyword>
<accession>A0A3N5ZAW3</accession>
<comment type="function">
    <text evidence="4">Interacts with the SecY protein in vivo. May bind preferentially to an uncomplexed state of SecY, thus functioning either as a chelating agent for excess SecY in the cell or as a regulatory factor that negatively controls the translocase function.</text>
</comment>
<comment type="subcellular location">
    <subcellularLocation>
        <location evidence="4">Cell inner membrane</location>
        <topology evidence="4">Peripheral membrane protein</topology>
        <orientation evidence="4">Cytoplasmic side</orientation>
    </subcellularLocation>
    <text evidence="4">Loosely associated with the cytoplasmic side of the inner membrane, probably via SecY.</text>
</comment>
<evidence type="ECO:0000256" key="2">
    <source>
        <dbReference type="ARBA" id="ARBA00022519"/>
    </source>
</evidence>
<keyword evidence="1 4" id="KW-1003">Cell membrane</keyword>
<dbReference type="InterPro" id="IPR038228">
    <property type="entry name" value="Syd_sf"/>
</dbReference>
<evidence type="ECO:0000256" key="3">
    <source>
        <dbReference type="ARBA" id="ARBA00023136"/>
    </source>
</evidence>
<dbReference type="RefSeq" id="WP_124026325.1">
    <property type="nucleotide sequence ID" value="NZ_JBHRSN010000005.1"/>
</dbReference>
<dbReference type="GO" id="GO:0009898">
    <property type="term" value="C:cytoplasmic side of plasma membrane"/>
    <property type="evidence" value="ECO:0007669"/>
    <property type="project" value="InterPro"/>
</dbReference>
<comment type="caution">
    <text evidence="5">The sequence shown here is derived from an EMBL/GenBank/DDBJ whole genome shotgun (WGS) entry which is preliminary data.</text>
</comment>
<dbReference type="AlphaFoldDB" id="A0A3N5ZAW3"/>
<dbReference type="CDD" id="cd16323">
    <property type="entry name" value="Syd"/>
    <property type="match status" value="1"/>
</dbReference>
<dbReference type="EMBL" id="RPOK01000001">
    <property type="protein sequence ID" value="RPJ68324.1"/>
    <property type="molecule type" value="Genomic_DNA"/>
</dbReference>
<sequence>MDVHQALAEFVEKFCTQVDESKRQIQFDSDWPSPCILEEHAEDGQLVTWKPVLQDAGQSFDNLESALELTIHPDIKAFYTLFWSDPLSAKAEQGNCELLQAWNQEDFHRLQENLIGHVLMKRRLKQAVTFFIGLTDEEDFILSVDNDTGQVCLEQVGCEPTRVLAPSISAFLQGLDPKQ</sequence>